<feature type="non-terminal residue" evidence="2">
    <location>
        <position position="1"/>
    </location>
</feature>
<feature type="region of interest" description="Disordered" evidence="1">
    <location>
        <begin position="41"/>
        <end position="66"/>
    </location>
</feature>
<evidence type="ECO:0000256" key="1">
    <source>
        <dbReference type="SAM" id="MobiDB-lite"/>
    </source>
</evidence>
<accession>A0A1B6NUT6</accession>
<organism evidence="2">
    <name type="scientific">marine sediment metagenome</name>
    <dbReference type="NCBI Taxonomy" id="412755"/>
    <lineage>
        <taxon>unclassified sequences</taxon>
        <taxon>metagenomes</taxon>
        <taxon>ecological metagenomes</taxon>
    </lineage>
</organism>
<evidence type="ECO:0000313" key="2">
    <source>
        <dbReference type="EMBL" id="KTF07118.1"/>
    </source>
</evidence>
<comment type="caution">
    <text evidence="2">The sequence shown here is derived from an EMBL/GenBank/DDBJ whole genome shotgun (WGS) entry which is preliminary data.</text>
</comment>
<gene>
    <name evidence="2" type="ORF">MGSAQ_001385</name>
</gene>
<name>A0A1B6NUT6_9ZZZZ</name>
<reference evidence="2" key="1">
    <citation type="submission" date="2013-11" db="EMBL/GenBank/DDBJ databases">
        <title>Microbial diversity, functional groups and degradation webs in Northern and Southern Mediterranean and Red Sea marine crude oil polluted sites.</title>
        <authorList>
            <person name="Daffonchio D."/>
            <person name="Mapelli F."/>
            <person name="Ferrer M."/>
            <person name="Richter M."/>
            <person name="Cherif A."/>
            <person name="Malkawi H.I."/>
            <person name="Yakimov M.M."/>
            <person name="Abdel-Fattah Y.R."/>
            <person name="Blaghen M."/>
            <person name="Golyshin P.N."/>
            <person name="Kalogerakis N."/>
            <person name="Boon N."/>
            <person name="Magagnini M."/>
            <person name="Fava F."/>
        </authorList>
    </citation>
    <scope>NUCLEOTIDE SEQUENCE</scope>
</reference>
<dbReference type="AlphaFoldDB" id="A0A1B6NUT6"/>
<protein>
    <submittedName>
        <fullName evidence="2">Uncharacterized protein</fullName>
    </submittedName>
</protein>
<sequence>GVDLALRLTAIRDPKRFPEQVNRQGVQRIRDEAARLRRMVGDKPALSPGGMASGLSRPDRVAAQGR</sequence>
<proteinExistence type="predicted"/>
<dbReference type="EMBL" id="AYSL01000741">
    <property type="protein sequence ID" value="KTF07118.1"/>
    <property type="molecule type" value="Genomic_DNA"/>
</dbReference>